<comment type="cofactor">
    <cofactor evidence="1">
        <name>pyridoxal 5'-phosphate</name>
        <dbReference type="ChEBI" id="CHEBI:597326"/>
    </cofactor>
</comment>
<dbReference type="Gene3D" id="3.40.50.1100">
    <property type="match status" value="2"/>
</dbReference>
<feature type="region of interest" description="Disordered" evidence="3">
    <location>
        <begin position="185"/>
        <end position="204"/>
    </location>
</feature>
<proteinExistence type="predicted"/>
<reference evidence="5 6" key="1">
    <citation type="submission" date="2020-04" db="EMBL/GenBank/DDBJ databases">
        <authorList>
            <person name="De Canck E."/>
        </authorList>
    </citation>
    <scope>NUCLEOTIDE SEQUENCE [LARGE SCALE GENOMIC DNA]</scope>
    <source>
        <strain evidence="5 6">LMG 29660</strain>
    </source>
</reference>
<evidence type="ECO:0000313" key="5">
    <source>
        <dbReference type="EMBL" id="CAB3763294.1"/>
    </source>
</evidence>
<dbReference type="Pfam" id="PF00291">
    <property type="entry name" value="PALP"/>
    <property type="match status" value="1"/>
</dbReference>
<sequence length="204" mass="21236">MGTGLAIISGVTGYPFVAVKSKGNSDERAGMMRALGAEVVPVDQLPDSVSGQVSGGDLELVDREAQLIVAERGVFRADQFHRDGNWLEFYRTTGPEIWAASDGCIDGGVDFTGSAGTFAGVIKVLKERNSAIRCCVVEPVGAAPLAGQPVTRPEHPIQGGGNSVGDLPFLTGVYVGLSASRGVTKRCGSHANSRGRKGSSAVYR</sequence>
<dbReference type="AlphaFoldDB" id="A0A6J5ECG4"/>
<evidence type="ECO:0000256" key="2">
    <source>
        <dbReference type="ARBA" id="ARBA00022898"/>
    </source>
</evidence>
<dbReference type="SUPFAM" id="SSF53686">
    <property type="entry name" value="Tryptophan synthase beta subunit-like PLP-dependent enzymes"/>
    <property type="match status" value="1"/>
</dbReference>
<dbReference type="InterPro" id="IPR050214">
    <property type="entry name" value="Cys_Synth/Cystath_Beta-Synth"/>
</dbReference>
<dbReference type="GO" id="GO:1901605">
    <property type="term" value="P:alpha-amino acid metabolic process"/>
    <property type="evidence" value="ECO:0007669"/>
    <property type="project" value="UniProtKB-ARBA"/>
</dbReference>
<dbReference type="PANTHER" id="PTHR10314">
    <property type="entry name" value="CYSTATHIONINE BETA-SYNTHASE"/>
    <property type="match status" value="1"/>
</dbReference>
<keyword evidence="2" id="KW-0663">Pyridoxal phosphate</keyword>
<protein>
    <recommendedName>
        <fullName evidence="4">Tryptophan synthase beta chain-like PALP domain-containing protein</fullName>
    </recommendedName>
</protein>
<gene>
    <name evidence="5" type="ORF">LMG29660_04717</name>
</gene>
<evidence type="ECO:0000256" key="3">
    <source>
        <dbReference type="SAM" id="MobiDB-lite"/>
    </source>
</evidence>
<organism evidence="5 6">
    <name type="scientific">Burkholderia puraquae</name>
    <dbReference type="NCBI Taxonomy" id="1904757"/>
    <lineage>
        <taxon>Bacteria</taxon>
        <taxon>Pseudomonadati</taxon>
        <taxon>Pseudomonadota</taxon>
        <taxon>Betaproteobacteria</taxon>
        <taxon>Burkholderiales</taxon>
        <taxon>Burkholderiaceae</taxon>
        <taxon>Burkholderia</taxon>
        <taxon>Burkholderia cepacia complex</taxon>
    </lineage>
</organism>
<dbReference type="EMBL" id="CADIKG010000013">
    <property type="protein sequence ID" value="CAB3763294.1"/>
    <property type="molecule type" value="Genomic_DNA"/>
</dbReference>
<dbReference type="InterPro" id="IPR036052">
    <property type="entry name" value="TrpB-like_PALP_sf"/>
</dbReference>
<feature type="compositionally biased region" description="Basic residues" evidence="3">
    <location>
        <begin position="185"/>
        <end position="197"/>
    </location>
</feature>
<name>A0A6J5ECG4_9BURK</name>
<evidence type="ECO:0000313" key="6">
    <source>
        <dbReference type="Proteomes" id="UP000494135"/>
    </source>
</evidence>
<dbReference type="Proteomes" id="UP000494135">
    <property type="component" value="Unassembled WGS sequence"/>
</dbReference>
<evidence type="ECO:0000259" key="4">
    <source>
        <dbReference type="Pfam" id="PF00291"/>
    </source>
</evidence>
<feature type="domain" description="Tryptophan synthase beta chain-like PALP" evidence="4">
    <location>
        <begin position="1"/>
        <end position="149"/>
    </location>
</feature>
<accession>A0A6J5ECG4</accession>
<evidence type="ECO:0000256" key="1">
    <source>
        <dbReference type="ARBA" id="ARBA00001933"/>
    </source>
</evidence>
<dbReference type="InterPro" id="IPR001926">
    <property type="entry name" value="TrpB-like_PALP"/>
</dbReference>